<dbReference type="PROSITE" id="PS51545">
    <property type="entry name" value="PIK_HELICAL"/>
    <property type="match status" value="1"/>
</dbReference>
<protein>
    <recommendedName>
        <fullName evidence="2">1-phosphatidylinositol 4-kinase</fullName>
        <ecNumber evidence="2">2.7.1.67</ecNumber>
    </recommendedName>
</protein>
<dbReference type="Gene3D" id="3.30.1010.10">
    <property type="entry name" value="Phosphatidylinositol 3-kinase Catalytic Subunit, Chain A, domain 4"/>
    <property type="match status" value="1"/>
</dbReference>
<feature type="compositionally biased region" description="Low complexity" evidence="6">
    <location>
        <begin position="274"/>
        <end position="290"/>
    </location>
</feature>
<sequence length="1109" mass="121326">MTSHALLLRLFLSPTFFSLHVALKYLLVYADNIGITYYLTRRLRELDVHELYDVWGFICHLLVTRPTKSRALEVFVVETAQRSTHIAMITLWFMQASLHDLSSTRESQSFVICQRILHKCHEIIFNDLPRPSSSSPYPSLKLSAHSPFSRKKVRHHAEPALVGISVVLAATPGMPALADFTGQIAIEQGRTDDDGRELRSLQMIETDVAPDVVSKTVQPVSGDDDDVDEVDSPLVEETGEGSPALSEQGDNRNVNGQGAQLSRRRTVAAAQTVPALPLHLPPHQSSPSLPGRLQPRSSASNSPDFLLEKYDPLAQTQLLRGHYCHSEIQFILDLENICNRLLIVPKPARVSALRAELTALNHKLPAEICMPMWCSSSDTPHGARHIPQPHHRIVRIPPGESVVLNSAERAPYLLLIEILSEDLDFDPTKRANKEILKRIVTKENERQGASKDLVPFGRGKSKQPHPSSENDSDNTVGPVPPLILETSPSAPSTATPGGAFPGSESENPDEEIDLVEQLYGADKPLSSANLDIGESIVLPPAPKNRDLDMAAWSASSPSTPGVSDEPVNSSRQSGTMRRSHSHTASHGSAKIHSSTPSASGTPASVAQGQPNGSGGSAHAILSLDDYSQRMRTAAIMLAQLNANLVREQVTPMALPLSATIPSSATLNVAPSPISSASTSRGAWIPGTSWLTGSSSSSAANDMSSPSTGDMLPPHQHQTPSQTQTRMRLQYAEAQQIRDRIMKEMLALEEERMERMKENRFALSANGSGGSSSGGGGAGLGIRGVDVGGGENTVEDEGIIRRELNKADPSAVVFSESWAAKKSRIKGSSPYGHLANWDCVSVIVKTGGDLRQEQLAVQLIREFQRIWNEESCACWLRYFRILILGATSGLVETITDAVSIHSIKKAEYAKRLAQGKLGHVTLLDHFKSTYGDPSSAKFARAQRNFAKSLAGYSIVTFLLQVKDRHNGNILLDRDGHLIHIDFGFILSNTPGNIGFEAAPFKLPPEYIEVLGGVTGAPFLEFRRLFREGFEAARKHCDRIITLVELMQKDSTLPCFALYGEQTAQHLRDRFQPTLTHSLIGEYVDRLIDTSLGSNWTRLYDSYQYYSQSIL</sequence>
<dbReference type="InterPro" id="IPR036940">
    <property type="entry name" value="PI3/4_kinase_cat_sf"/>
</dbReference>
<dbReference type="PANTHER" id="PTHR10048:SF22">
    <property type="entry name" value="PHOSPHATIDYLINOSITOL 4-KINASE BETA"/>
    <property type="match status" value="1"/>
</dbReference>
<evidence type="ECO:0000313" key="10">
    <source>
        <dbReference type="Proteomes" id="UP001213000"/>
    </source>
</evidence>
<dbReference type="GO" id="GO:0004430">
    <property type="term" value="F:1-phosphatidylinositol 4-kinase activity"/>
    <property type="evidence" value="ECO:0007669"/>
    <property type="project" value="UniProtKB-EC"/>
</dbReference>
<keyword evidence="5" id="KW-0175">Coiled coil</keyword>
<dbReference type="InterPro" id="IPR057754">
    <property type="entry name" value="PI4-kinase_beta/PIK1_cat"/>
</dbReference>
<feature type="compositionally biased region" description="Polar residues" evidence="6">
    <location>
        <begin position="553"/>
        <end position="576"/>
    </location>
</feature>
<feature type="region of interest" description="Disordered" evidence="6">
    <location>
        <begin position="551"/>
        <end position="616"/>
    </location>
</feature>
<evidence type="ECO:0000256" key="3">
    <source>
        <dbReference type="ARBA" id="ARBA00022679"/>
    </source>
</evidence>
<feature type="compositionally biased region" description="Polar residues" evidence="6">
    <location>
        <begin position="251"/>
        <end position="260"/>
    </location>
</feature>
<evidence type="ECO:0000256" key="1">
    <source>
        <dbReference type="ARBA" id="ARBA00001686"/>
    </source>
</evidence>
<dbReference type="EMBL" id="JANIEX010000877">
    <property type="protein sequence ID" value="KAJ3562370.1"/>
    <property type="molecule type" value="Genomic_DNA"/>
</dbReference>
<feature type="domain" description="PIK helical" evidence="8">
    <location>
        <begin position="1"/>
        <end position="119"/>
    </location>
</feature>
<feature type="region of interest" description="Disordered" evidence="6">
    <location>
        <begin position="446"/>
        <end position="509"/>
    </location>
</feature>
<dbReference type="InterPro" id="IPR000403">
    <property type="entry name" value="PI3/4_kinase_cat_dom"/>
</dbReference>
<dbReference type="Pfam" id="PF00454">
    <property type="entry name" value="PI3_PI4_kinase"/>
    <property type="match status" value="1"/>
</dbReference>
<evidence type="ECO:0000256" key="5">
    <source>
        <dbReference type="SAM" id="Coils"/>
    </source>
</evidence>
<evidence type="ECO:0000256" key="4">
    <source>
        <dbReference type="ARBA" id="ARBA00022777"/>
    </source>
</evidence>
<evidence type="ECO:0000256" key="6">
    <source>
        <dbReference type="SAM" id="MobiDB-lite"/>
    </source>
</evidence>
<dbReference type="PANTHER" id="PTHR10048">
    <property type="entry name" value="PHOSPHATIDYLINOSITOL KINASE"/>
    <property type="match status" value="1"/>
</dbReference>
<dbReference type="AlphaFoldDB" id="A0AAD5VME2"/>
<dbReference type="InterPro" id="IPR015433">
    <property type="entry name" value="PI3/4_kinase"/>
</dbReference>
<dbReference type="GO" id="GO:0016020">
    <property type="term" value="C:membrane"/>
    <property type="evidence" value="ECO:0007669"/>
    <property type="project" value="TreeGrafter"/>
</dbReference>
<keyword evidence="3" id="KW-0808">Transferase</keyword>
<dbReference type="GO" id="GO:0046854">
    <property type="term" value="P:phosphatidylinositol phosphate biosynthetic process"/>
    <property type="evidence" value="ECO:0007669"/>
    <property type="project" value="InterPro"/>
</dbReference>
<reference evidence="9" key="1">
    <citation type="submission" date="2022-07" db="EMBL/GenBank/DDBJ databases">
        <title>Genome Sequence of Leucocoprinus birnbaumii.</title>
        <authorList>
            <person name="Buettner E."/>
        </authorList>
    </citation>
    <scope>NUCLEOTIDE SEQUENCE</scope>
    <source>
        <strain evidence="9">VT141</strain>
    </source>
</reference>
<dbReference type="InterPro" id="IPR001263">
    <property type="entry name" value="PI3K_accessory_dom"/>
</dbReference>
<dbReference type="CDD" id="cd05168">
    <property type="entry name" value="PI4Kc_III_beta"/>
    <property type="match status" value="1"/>
</dbReference>
<dbReference type="SUPFAM" id="SSF56112">
    <property type="entry name" value="Protein kinase-like (PK-like)"/>
    <property type="match status" value="1"/>
</dbReference>
<feature type="region of interest" description="Disordered" evidence="6">
    <location>
        <begin position="210"/>
        <end position="302"/>
    </location>
</feature>
<dbReference type="Proteomes" id="UP001213000">
    <property type="component" value="Unassembled WGS sequence"/>
</dbReference>
<feature type="compositionally biased region" description="Low complexity" evidence="6">
    <location>
        <begin position="593"/>
        <end position="604"/>
    </location>
</feature>
<evidence type="ECO:0000259" key="7">
    <source>
        <dbReference type="PROSITE" id="PS50290"/>
    </source>
</evidence>
<dbReference type="InterPro" id="IPR011009">
    <property type="entry name" value="Kinase-like_dom_sf"/>
</dbReference>
<proteinExistence type="predicted"/>
<dbReference type="SMART" id="SM00146">
    <property type="entry name" value="PI3Kc"/>
    <property type="match status" value="1"/>
</dbReference>
<dbReference type="PROSITE" id="PS50290">
    <property type="entry name" value="PI3_4_KINASE_3"/>
    <property type="match status" value="1"/>
</dbReference>
<dbReference type="FunFam" id="1.10.1070.11:FF:000016">
    <property type="entry name" value="PIK1p Phosphatidylinositol 4-kinase"/>
    <property type="match status" value="1"/>
</dbReference>
<feature type="compositionally biased region" description="Polar residues" evidence="6">
    <location>
        <begin position="464"/>
        <end position="475"/>
    </location>
</feature>
<name>A0AAD5VME2_9AGAR</name>
<feature type="domain" description="PI3K/PI4K catalytic" evidence="7">
    <location>
        <begin position="818"/>
        <end position="1094"/>
    </location>
</feature>
<comment type="caution">
    <text evidence="9">The sequence shown here is derived from an EMBL/GenBank/DDBJ whole genome shotgun (WGS) entry which is preliminary data.</text>
</comment>
<gene>
    <name evidence="9" type="ORF">NP233_g9613</name>
</gene>
<keyword evidence="4" id="KW-0418">Kinase</keyword>
<dbReference type="GO" id="GO:0005737">
    <property type="term" value="C:cytoplasm"/>
    <property type="evidence" value="ECO:0007669"/>
    <property type="project" value="TreeGrafter"/>
</dbReference>
<evidence type="ECO:0000259" key="8">
    <source>
        <dbReference type="PROSITE" id="PS51545"/>
    </source>
</evidence>
<accession>A0AAD5VME2</accession>
<comment type="catalytic activity">
    <reaction evidence="1">
        <text>a 1,2-diacyl-sn-glycero-3-phospho-(1D-myo-inositol) + ATP = a 1,2-diacyl-sn-glycero-3-phospho-(1D-myo-inositol 4-phosphate) + ADP + H(+)</text>
        <dbReference type="Rhea" id="RHEA:19877"/>
        <dbReference type="ChEBI" id="CHEBI:15378"/>
        <dbReference type="ChEBI" id="CHEBI:30616"/>
        <dbReference type="ChEBI" id="CHEBI:57880"/>
        <dbReference type="ChEBI" id="CHEBI:58178"/>
        <dbReference type="ChEBI" id="CHEBI:456216"/>
        <dbReference type="EC" id="2.7.1.67"/>
    </reaction>
</comment>
<feature type="compositionally biased region" description="Polar residues" evidence="6">
    <location>
        <begin position="486"/>
        <end position="495"/>
    </location>
</feature>
<dbReference type="EC" id="2.7.1.67" evidence="2"/>
<keyword evidence="10" id="KW-1185">Reference proteome</keyword>
<organism evidence="9 10">
    <name type="scientific">Leucocoprinus birnbaumii</name>
    <dbReference type="NCBI Taxonomy" id="56174"/>
    <lineage>
        <taxon>Eukaryota</taxon>
        <taxon>Fungi</taxon>
        <taxon>Dikarya</taxon>
        <taxon>Basidiomycota</taxon>
        <taxon>Agaricomycotina</taxon>
        <taxon>Agaricomycetes</taxon>
        <taxon>Agaricomycetidae</taxon>
        <taxon>Agaricales</taxon>
        <taxon>Agaricineae</taxon>
        <taxon>Agaricaceae</taxon>
        <taxon>Leucocoprinus</taxon>
    </lineage>
</organism>
<feature type="region of interest" description="Disordered" evidence="6">
    <location>
        <begin position="692"/>
        <end position="722"/>
    </location>
</feature>
<dbReference type="Gene3D" id="1.10.1070.11">
    <property type="entry name" value="Phosphatidylinositol 3-/4-kinase, catalytic domain"/>
    <property type="match status" value="1"/>
</dbReference>
<dbReference type="PROSITE" id="PS00916">
    <property type="entry name" value="PI3_4_KINASE_2"/>
    <property type="match status" value="1"/>
</dbReference>
<dbReference type="InterPro" id="IPR018936">
    <property type="entry name" value="PI3/4_kinase_CS"/>
</dbReference>
<feature type="compositionally biased region" description="Acidic residues" evidence="6">
    <location>
        <begin position="222"/>
        <end position="231"/>
    </location>
</feature>
<feature type="coiled-coil region" evidence="5">
    <location>
        <begin position="730"/>
        <end position="765"/>
    </location>
</feature>
<evidence type="ECO:0000313" key="9">
    <source>
        <dbReference type="EMBL" id="KAJ3562370.1"/>
    </source>
</evidence>
<evidence type="ECO:0000256" key="2">
    <source>
        <dbReference type="ARBA" id="ARBA00012169"/>
    </source>
</evidence>
<dbReference type="GO" id="GO:0048015">
    <property type="term" value="P:phosphatidylinositol-mediated signaling"/>
    <property type="evidence" value="ECO:0007669"/>
    <property type="project" value="TreeGrafter"/>
</dbReference>